<gene>
    <name evidence="5" type="ORF">SAMN05216283_11132</name>
</gene>
<dbReference type="SMART" id="SM00421">
    <property type="entry name" value="HTH_LUXR"/>
    <property type="match status" value="1"/>
</dbReference>
<sequence length="200" mass="22498">MKENVFIIHRSEIIRKGLALILQEYFKMEITQLNSAKDLSSFAGISNSTTILILEAGVEQNTKAIEQLQKNNDVFLVGFFSETINESAGVQYDYHLTQYSSAIQIQKLIQVIRQAGSKQKNHLLENGELTSREKDVIKLIALGLANKEIADKLFISIHTVISHRKNITEKLGIKSISGLTVYAIMNNLLDIQDINPEELI</sequence>
<dbReference type="InterPro" id="IPR000792">
    <property type="entry name" value="Tscrpt_reg_LuxR_C"/>
</dbReference>
<dbReference type="PRINTS" id="PR00038">
    <property type="entry name" value="HTHLUXR"/>
</dbReference>
<dbReference type="STRING" id="655355.SAMN05216283_11132"/>
<dbReference type="PANTHER" id="PTHR44688">
    <property type="entry name" value="DNA-BINDING TRANSCRIPTIONAL ACTIVATOR DEVR_DOSR"/>
    <property type="match status" value="1"/>
</dbReference>
<dbReference type="EMBL" id="FONW01000011">
    <property type="protein sequence ID" value="SFF62735.1"/>
    <property type="molecule type" value="Genomic_DNA"/>
</dbReference>
<evidence type="ECO:0000256" key="1">
    <source>
        <dbReference type="ARBA" id="ARBA00023015"/>
    </source>
</evidence>
<dbReference type="InterPro" id="IPR036388">
    <property type="entry name" value="WH-like_DNA-bd_sf"/>
</dbReference>
<name>A0A1I2K6E2_9BACT</name>
<reference evidence="5 6" key="1">
    <citation type="submission" date="2016-10" db="EMBL/GenBank/DDBJ databases">
        <authorList>
            <person name="de Groot N.N."/>
        </authorList>
    </citation>
    <scope>NUCLEOTIDE SEQUENCE [LARGE SCALE GENOMIC DNA]</scope>
    <source>
        <strain evidence="5 6">CGMCC 1.9156</strain>
    </source>
</reference>
<dbReference type="GO" id="GO:0003677">
    <property type="term" value="F:DNA binding"/>
    <property type="evidence" value="ECO:0007669"/>
    <property type="project" value="UniProtKB-KW"/>
</dbReference>
<keyword evidence="3" id="KW-0804">Transcription</keyword>
<dbReference type="Gene3D" id="1.10.10.10">
    <property type="entry name" value="Winged helix-like DNA-binding domain superfamily/Winged helix DNA-binding domain"/>
    <property type="match status" value="1"/>
</dbReference>
<dbReference type="Proteomes" id="UP000198964">
    <property type="component" value="Unassembled WGS sequence"/>
</dbReference>
<dbReference type="Pfam" id="PF00196">
    <property type="entry name" value="GerE"/>
    <property type="match status" value="1"/>
</dbReference>
<feature type="domain" description="HTH luxR-type" evidence="4">
    <location>
        <begin position="122"/>
        <end position="187"/>
    </location>
</feature>
<evidence type="ECO:0000259" key="4">
    <source>
        <dbReference type="PROSITE" id="PS50043"/>
    </source>
</evidence>
<dbReference type="RefSeq" id="WP_244525757.1">
    <property type="nucleotide sequence ID" value="NZ_FONW01000011.1"/>
</dbReference>
<evidence type="ECO:0000256" key="3">
    <source>
        <dbReference type="ARBA" id="ARBA00023163"/>
    </source>
</evidence>
<dbReference type="PANTHER" id="PTHR44688:SF16">
    <property type="entry name" value="DNA-BINDING TRANSCRIPTIONAL ACTIVATOR DEVR_DOSR"/>
    <property type="match status" value="1"/>
</dbReference>
<keyword evidence="2 5" id="KW-0238">DNA-binding</keyword>
<accession>A0A1I2K6E2</accession>
<keyword evidence="6" id="KW-1185">Reference proteome</keyword>
<evidence type="ECO:0000313" key="6">
    <source>
        <dbReference type="Proteomes" id="UP000198964"/>
    </source>
</evidence>
<organism evidence="5 6">
    <name type="scientific">Sunxiuqinia elliptica</name>
    <dbReference type="NCBI Taxonomy" id="655355"/>
    <lineage>
        <taxon>Bacteria</taxon>
        <taxon>Pseudomonadati</taxon>
        <taxon>Bacteroidota</taxon>
        <taxon>Bacteroidia</taxon>
        <taxon>Marinilabiliales</taxon>
        <taxon>Prolixibacteraceae</taxon>
        <taxon>Sunxiuqinia</taxon>
    </lineage>
</organism>
<evidence type="ECO:0000313" key="5">
    <source>
        <dbReference type="EMBL" id="SFF62735.1"/>
    </source>
</evidence>
<dbReference type="CDD" id="cd06170">
    <property type="entry name" value="LuxR_C_like"/>
    <property type="match status" value="1"/>
</dbReference>
<dbReference type="PROSITE" id="PS00622">
    <property type="entry name" value="HTH_LUXR_1"/>
    <property type="match status" value="1"/>
</dbReference>
<dbReference type="SUPFAM" id="SSF46894">
    <property type="entry name" value="C-terminal effector domain of the bipartite response regulators"/>
    <property type="match status" value="1"/>
</dbReference>
<proteinExistence type="predicted"/>
<dbReference type="InterPro" id="IPR016032">
    <property type="entry name" value="Sig_transdc_resp-reg_C-effctor"/>
</dbReference>
<protein>
    <submittedName>
        <fullName evidence="5">DNA-binding response regulator, NarL/FixJ family, contains REC and HTH domains</fullName>
    </submittedName>
</protein>
<keyword evidence="1" id="KW-0805">Transcription regulation</keyword>
<dbReference type="AlphaFoldDB" id="A0A1I2K6E2"/>
<dbReference type="PROSITE" id="PS50043">
    <property type="entry name" value="HTH_LUXR_2"/>
    <property type="match status" value="1"/>
</dbReference>
<dbReference type="GO" id="GO:0006355">
    <property type="term" value="P:regulation of DNA-templated transcription"/>
    <property type="evidence" value="ECO:0007669"/>
    <property type="project" value="InterPro"/>
</dbReference>
<evidence type="ECO:0000256" key="2">
    <source>
        <dbReference type="ARBA" id="ARBA00023125"/>
    </source>
</evidence>